<evidence type="ECO:0000313" key="1">
    <source>
        <dbReference type="EMBL" id="SIN92432.1"/>
    </source>
</evidence>
<gene>
    <name evidence="1" type="ORF">SAMN05421769_1154</name>
</gene>
<protein>
    <recommendedName>
        <fullName evidence="3">Arm DNA-binding domain-containing protein</fullName>
    </recommendedName>
</protein>
<dbReference type="OrthoDB" id="1245845at2"/>
<dbReference type="AlphaFoldDB" id="A0A1N6FB11"/>
<dbReference type="EMBL" id="FSRQ01000001">
    <property type="protein sequence ID" value="SIN92432.1"/>
    <property type="molecule type" value="Genomic_DNA"/>
</dbReference>
<sequence length="317" mass="37899">MKIAYFLNTGRKKNLYCRISDGTERVTFSLEHTIDPKEWNAKKEETENENLYYFTLSDFKEYLTKRYFQLNTEEKENVLTILKNEASDFLDGSGIEGIAKNMFNITNEKNGLPKYDEYLQAFEKYSKLKKEDYEVQTIGQIIHFHTKDQIYEIDTYAGKTTELKSLIERKSYSEIYTQTSETIWSDIYADPGIEKHKFLPVMLNEWERYWDTTYKRIKENIGKTDHLDKMKERSWREFQVYMECYDDSGDAIRLAYEIDDSDLYPIAVITMMNIFDAKTCYEEYCELEFDGNTEWESISLDDDDWDSPVFYIKPYDI</sequence>
<dbReference type="Proteomes" id="UP000184782">
    <property type="component" value="Unassembled WGS sequence"/>
</dbReference>
<name>A0A1N6FB11_9FLAO</name>
<dbReference type="RefSeq" id="WP_074229341.1">
    <property type="nucleotide sequence ID" value="NZ_FSRQ01000001.1"/>
</dbReference>
<accession>A0A1N6FB11</accession>
<proteinExistence type="predicted"/>
<keyword evidence="2" id="KW-1185">Reference proteome</keyword>
<reference evidence="2" key="1">
    <citation type="submission" date="2016-12" db="EMBL/GenBank/DDBJ databases">
        <authorList>
            <person name="Varghese N."/>
            <person name="Submissions S."/>
        </authorList>
    </citation>
    <scope>NUCLEOTIDE SEQUENCE [LARGE SCALE GENOMIC DNA]</scope>
    <source>
        <strain evidence="2">DSM 16779</strain>
    </source>
</reference>
<evidence type="ECO:0008006" key="3">
    <source>
        <dbReference type="Google" id="ProtNLM"/>
    </source>
</evidence>
<organism evidence="1 2">
    <name type="scientific">Chryseobacterium scophthalmum</name>
    <dbReference type="NCBI Taxonomy" id="59733"/>
    <lineage>
        <taxon>Bacteria</taxon>
        <taxon>Pseudomonadati</taxon>
        <taxon>Bacteroidota</taxon>
        <taxon>Flavobacteriia</taxon>
        <taxon>Flavobacteriales</taxon>
        <taxon>Weeksellaceae</taxon>
        <taxon>Chryseobacterium group</taxon>
        <taxon>Chryseobacterium</taxon>
    </lineage>
</organism>
<evidence type="ECO:0000313" key="2">
    <source>
        <dbReference type="Proteomes" id="UP000184782"/>
    </source>
</evidence>